<organism evidence="1 2">
    <name type="scientific">Fulvitalea axinellae</name>
    <dbReference type="NCBI Taxonomy" id="1182444"/>
    <lineage>
        <taxon>Bacteria</taxon>
        <taxon>Pseudomonadati</taxon>
        <taxon>Bacteroidota</taxon>
        <taxon>Cytophagia</taxon>
        <taxon>Cytophagales</taxon>
        <taxon>Persicobacteraceae</taxon>
        <taxon>Fulvitalea</taxon>
    </lineage>
</organism>
<evidence type="ECO:0000313" key="1">
    <source>
        <dbReference type="EMBL" id="BDD10560.1"/>
    </source>
</evidence>
<accession>A0AAU9DDL6</accession>
<sequence>MNKKMDISNPIRTLAIALVMWLAFAGTWTEAYPTGQANMSVVEKTSAQDSDEEANERNERLPVSEQCYLTVAQTPVPVAQFTGIDPGITVFSFVPEIVLPSTKYVRGWIKFAGGFLEVLLETIISTNAP</sequence>
<dbReference type="KEGG" id="fax:FUAX_29920"/>
<dbReference type="AlphaFoldDB" id="A0AAU9DDL6"/>
<name>A0AAU9DDL6_9BACT</name>
<keyword evidence="2" id="KW-1185">Reference proteome</keyword>
<evidence type="ECO:0000313" key="2">
    <source>
        <dbReference type="Proteomes" id="UP001348817"/>
    </source>
</evidence>
<protein>
    <submittedName>
        <fullName evidence="1">Uncharacterized protein</fullName>
    </submittedName>
</protein>
<gene>
    <name evidence="1" type="ORF">FUAX_29920</name>
</gene>
<reference evidence="1 2" key="1">
    <citation type="submission" date="2021-12" db="EMBL/GenBank/DDBJ databases">
        <title>Genome sequencing of bacteria with rrn-lacking chromosome and rrn-plasmid.</title>
        <authorList>
            <person name="Anda M."/>
            <person name="Iwasaki W."/>
        </authorList>
    </citation>
    <scope>NUCLEOTIDE SEQUENCE [LARGE SCALE GENOMIC DNA]</scope>
    <source>
        <strain evidence="1 2">DSM 100852</strain>
    </source>
</reference>
<dbReference type="Proteomes" id="UP001348817">
    <property type="component" value="Chromosome"/>
</dbReference>
<proteinExistence type="predicted"/>
<dbReference type="RefSeq" id="WP_338392105.1">
    <property type="nucleotide sequence ID" value="NZ_AP025314.1"/>
</dbReference>
<dbReference type="EMBL" id="AP025314">
    <property type="protein sequence ID" value="BDD10560.1"/>
    <property type="molecule type" value="Genomic_DNA"/>
</dbReference>